<evidence type="ECO:0000256" key="6">
    <source>
        <dbReference type="ARBA" id="ARBA00023049"/>
    </source>
</evidence>
<dbReference type="Pfam" id="PF07504">
    <property type="entry name" value="FTP"/>
    <property type="match status" value="1"/>
</dbReference>
<dbReference type="Pfam" id="PF01447">
    <property type="entry name" value="Peptidase_M4"/>
    <property type="match status" value="1"/>
</dbReference>
<dbReference type="SUPFAM" id="SSF55486">
    <property type="entry name" value="Metalloproteases ('zincins'), catalytic domain"/>
    <property type="match status" value="1"/>
</dbReference>
<dbReference type="Proteomes" id="UP001595698">
    <property type="component" value="Unassembled WGS sequence"/>
</dbReference>
<feature type="domain" description="FTP" evidence="10">
    <location>
        <begin position="82"/>
        <end position="124"/>
    </location>
</feature>
<feature type="chain" id="PRO_5045101934" evidence="7">
    <location>
        <begin position="30"/>
        <end position="537"/>
    </location>
</feature>
<evidence type="ECO:0000256" key="1">
    <source>
        <dbReference type="ARBA" id="ARBA00022670"/>
    </source>
</evidence>
<dbReference type="InterPro" id="IPR001570">
    <property type="entry name" value="Peptidase_M4_C_domain"/>
</dbReference>
<protein>
    <submittedName>
        <fullName evidence="11">M4 family metallopeptidase</fullName>
    </submittedName>
</protein>
<feature type="signal peptide" evidence="7">
    <location>
        <begin position="1"/>
        <end position="29"/>
    </location>
</feature>
<dbReference type="RefSeq" id="WP_386189552.1">
    <property type="nucleotide sequence ID" value="NZ_JBHSBC010000009.1"/>
</dbReference>
<evidence type="ECO:0000313" key="12">
    <source>
        <dbReference type="Proteomes" id="UP001595698"/>
    </source>
</evidence>
<evidence type="ECO:0000259" key="10">
    <source>
        <dbReference type="Pfam" id="PF07504"/>
    </source>
</evidence>
<evidence type="ECO:0000313" key="11">
    <source>
        <dbReference type="EMBL" id="MFC3980498.1"/>
    </source>
</evidence>
<comment type="caution">
    <text evidence="11">The sequence shown here is derived from an EMBL/GenBank/DDBJ whole genome shotgun (WGS) entry which is preliminary data.</text>
</comment>
<dbReference type="Gene3D" id="3.10.170.10">
    <property type="match status" value="1"/>
</dbReference>
<keyword evidence="5" id="KW-0862">Zinc</keyword>
<dbReference type="Pfam" id="PF02868">
    <property type="entry name" value="Peptidase_M4_C"/>
    <property type="match status" value="1"/>
</dbReference>
<dbReference type="CDD" id="cd09597">
    <property type="entry name" value="M4_TLP"/>
    <property type="match status" value="1"/>
</dbReference>
<evidence type="ECO:0000256" key="5">
    <source>
        <dbReference type="ARBA" id="ARBA00022833"/>
    </source>
</evidence>
<keyword evidence="12" id="KW-1185">Reference proteome</keyword>
<reference evidence="12" key="1">
    <citation type="journal article" date="2019" name="Int. J. Syst. Evol. Microbiol.">
        <title>The Global Catalogue of Microorganisms (GCM) 10K type strain sequencing project: providing services to taxonomists for standard genome sequencing and annotation.</title>
        <authorList>
            <consortium name="The Broad Institute Genomics Platform"/>
            <consortium name="The Broad Institute Genome Sequencing Center for Infectious Disease"/>
            <person name="Wu L."/>
            <person name="Ma J."/>
        </authorList>
    </citation>
    <scope>NUCLEOTIDE SEQUENCE [LARGE SCALE GENOMIC DNA]</scope>
    <source>
        <strain evidence="12">TBRC 7912</strain>
    </source>
</reference>
<feature type="domain" description="Peptidase M4" evidence="8">
    <location>
        <begin position="216"/>
        <end position="353"/>
    </location>
</feature>
<evidence type="ECO:0000256" key="7">
    <source>
        <dbReference type="SAM" id="SignalP"/>
    </source>
</evidence>
<proteinExistence type="predicted"/>
<dbReference type="EMBL" id="JBHSBC010000009">
    <property type="protein sequence ID" value="MFC3980498.1"/>
    <property type="molecule type" value="Genomic_DNA"/>
</dbReference>
<dbReference type="PANTHER" id="PTHR33794">
    <property type="entry name" value="BACILLOLYSIN"/>
    <property type="match status" value="1"/>
</dbReference>
<name>A0ABV8EZL0_9ACTN</name>
<dbReference type="PANTHER" id="PTHR33794:SF1">
    <property type="entry name" value="BACILLOLYSIN"/>
    <property type="match status" value="1"/>
</dbReference>
<accession>A0ABV8EZL0</accession>
<keyword evidence="3 7" id="KW-0732">Signal</keyword>
<evidence type="ECO:0000259" key="8">
    <source>
        <dbReference type="Pfam" id="PF01447"/>
    </source>
</evidence>
<dbReference type="InterPro" id="IPR013856">
    <property type="entry name" value="Peptidase_M4_domain"/>
</dbReference>
<keyword evidence="6" id="KW-0482">Metalloprotease</keyword>
<dbReference type="InterPro" id="IPR050728">
    <property type="entry name" value="Zinc_Metalloprotease_M4"/>
</dbReference>
<keyword evidence="2" id="KW-0479">Metal-binding</keyword>
<feature type="domain" description="Peptidase M4 C-terminal" evidence="9">
    <location>
        <begin position="366"/>
        <end position="527"/>
    </location>
</feature>
<dbReference type="InterPro" id="IPR011096">
    <property type="entry name" value="FTP_domain"/>
</dbReference>
<evidence type="ECO:0000256" key="3">
    <source>
        <dbReference type="ARBA" id="ARBA00022729"/>
    </source>
</evidence>
<organism evidence="11 12">
    <name type="scientific">Streptosporangium jomthongense</name>
    <dbReference type="NCBI Taxonomy" id="1193683"/>
    <lineage>
        <taxon>Bacteria</taxon>
        <taxon>Bacillati</taxon>
        <taxon>Actinomycetota</taxon>
        <taxon>Actinomycetes</taxon>
        <taxon>Streptosporangiales</taxon>
        <taxon>Streptosporangiaceae</taxon>
        <taxon>Streptosporangium</taxon>
    </lineage>
</organism>
<dbReference type="Gene3D" id="1.10.390.10">
    <property type="entry name" value="Neutral Protease Domain 2"/>
    <property type="match status" value="1"/>
</dbReference>
<gene>
    <name evidence="11" type="ORF">ACFOYY_10215</name>
</gene>
<dbReference type="Gene3D" id="3.10.450.490">
    <property type="match status" value="1"/>
</dbReference>
<evidence type="ECO:0000256" key="4">
    <source>
        <dbReference type="ARBA" id="ARBA00022801"/>
    </source>
</evidence>
<keyword evidence="4" id="KW-0378">Hydrolase</keyword>
<evidence type="ECO:0000259" key="9">
    <source>
        <dbReference type="Pfam" id="PF02868"/>
    </source>
</evidence>
<evidence type="ECO:0000256" key="2">
    <source>
        <dbReference type="ARBA" id="ARBA00022723"/>
    </source>
</evidence>
<sequence length="537" mass="55538">MNRIHRTGAIAMLAAAAMTAASTSSGALAAAPGAVPYGKAASAGTPVFAPSDPQSRLRAESAADVAIAAQAKRLHKGSGETLTLAENVTGAFGVQYLRYSRTYKGLPVYGGEVVVGTDRSGGVVQQVTTGQTADITVGTVAKVTGERAAAIARSQLATVESAGAPALVVHATTATPRLAWAVDVSGATTRGPSVLHVFVDARTGAVIDKVDEVREGTGNSYYNGNPVTISTSGSFGSYTMSDLTRPGLKCGNQSGQVYARASDSWGNGTGTDLVTACVDVMFAAQTQWNMLKNWLGRNGHDGLGHGFPGRVGLDDVNAFWNGSYTSFGHSSDNLRQVTSLDTVGHEYGHAIFQGTPGGAGSGVETDGLNESAGDIFGALTEAYANEPATLDPPDYLVGEEVNLVGTGPIRYMYNPSLAGDPNCYPLPSNIDPHKAAGPQNHWFYLLAEGSNPGGGKPSSPICSGGPVEVVGIGIQKAGLIFMGGLQGKTQPWTHRASRIATLRTAKTHFNCSYEFSATKAAWDAVGVHAQFLEPTCP</sequence>
<keyword evidence="1" id="KW-0645">Protease</keyword>
<dbReference type="InterPro" id="IPR027268">
    <property type="entry name" value="Peptidase_M4/M1_CTD_sf"/>
</dbReference>